<dbReference type="AlphaFoldDB" id="A0AAV4M3C5"/>
<name>A0AAV4M3C5_BABCB</name>
<keyword evidence="2" id="KW-1185">Reference proteome</keyword>
<dbReference type="EMBL" id="BPLF01000006">
    <property type="protein sequence ID" value="GIX66372.1"/>
    <property type="molecule type" value="Genomic_DNA"/>
</dbReference>
<sequence>MDNRDKSATNSSRCADISRLYLPHPNIIVADNRKNRITIATKRVQFEILRVTGKDGKDQNSRGPTAIEALNTQVKELFKEVKTSDSTLSEDIENVIGALDTGGSDGLITKLADGLQQFIGYEDKGGGKIKADIGIAVSNLPLERLRDAVLMFIGPLLGVLRGYHPDLKIQYATQLGEDVEACKKGVGCGQRGFEKALQTVEKELGQVRGRLGSGDKKRLG</sequence>
<evidence type="ECO:0000313" key="2">
    <source>
        <dbReference type="Proteomes" id="UP001497744"/>
    </source>
</evidence>
<proteinExistence type="predicted"/>
<reference evidence="1 2" key="1">
    <citation type="submission" date="2021-06" db="EMBL/GenBank/DDBJ databases">
        <title>Genome sequence of Babesia caballi.</title>
        <authorList>
            <person name="Yamagishi J."/>
            <person name="Kidaka T."/>
            <person name="Ochi A."/>
        </authorList>
    </citation>
    <scope>NUCLEOTIDE SEQUENCE [LARGE SCALE GENOMIC DNA]</scope>
    <source>
        <strain evidence="1">USDA-D6B2</strain>
    </source>
</reference>
<comment type="caution">
    <text evidence="1">The sequence shown here is derived from an EMBL/GenBank/DDBJ whole genome shotgun (WGS) entry which is preliminary data.</text>
</comment>
<accession>A0AAV4M3C5</accession>
<organism evidence="1 2">
    <name type="scientific">Babesia caballi</name>
    <dbReference type="NCBI Taxonomy" id="5871"/>
    <lineage>
        <taxon>Eukaryota</taxon>
        <taxon>Sar</taxon>
        <taxon>Alveolata</taxon>
        <taxon>Apicomplexa</taxon>
        <taxon>Aconoidasida</taxon>
        <taxon>Piroplasmida</taxon>
        <taxon>Babesiidae</taxon>
        <taxon>Babesia</taxon>
    </lineage>
</organism>
<evidence type="ECO:0000313" key="1">
    <source>
        <dbReference type="EMBL" id="GIX66372.1"/>
    </source>
</evidence>
<protein>
    <submittedName>
        <fullName evidence="1">Spectrin repeat superfamily protein, Extracellular matrix-binding protein, putative</fullName>
    </submittedName>
</protein>
<dbReference type="Proteomes" id="UP001497744">
    <property type="component" value="Unassembled WGS sequence"/>
</dbReference>
<dbReference type="GeneID" id="94197853"/>
<dbReference type="RefSeq" id="XP_067718441.1">
    <property type="nucleotide sequence ID" value="XM_067862340.1"/>
</dbReference>
<gene>
    <name evidence="1" type="ORF">BcabD6B2_58080</name>
</gene>